<dbReference type="PANTHER" id="PTHR18849:SF0">
    <property type="entry name" value="CILIA- AND FLAGELLA-ASSOCIATED PROTEIN 410-RELATED"/>
    <property type="match status" value="1"/>
</dbReference>
<dbReference type="SUPFAM" id="SSF52058">
    <property type="entry name" value="L domain-like"/>
    <property type="match status" value="1"/>
</dbReference>
<dbReference type="PROSITE" id="PS51450">
    <property type="entry name" value="LRR"/>
    <property type="match status" value="2"/>
</dbReference>
<proteinExistence type="predicted"/>
<dbReference type="AlphaFoldDB" id="A0A1Q9EV89"/>
<dbReference type="OMA" id="SEHNGMM"/>
<dbReference type="Pfam" id="PF14580">
    <property type="entry name" value="LRR_9"/>
    <property type="match status" value="1"/>
</dbReference>
<dbReference type="PANTHER" id="PTHR18849">
    <property type="entry name" value="LEUCINE RICH REPEAT PROTEIN"/>
    <property type="match status" value="1"/>
</dbReference>
<keyword evidence="1" id="KW-0433">Leucine-rich repeat</keyword>
<evidence type="ECO:0000313" key="4">
    <source>
        <dbReference type="EMBL" id="OLQ11348.1"/>
    </source>
</evidence>
<keyword evidence="2" id="KW-0677">Repeat</keyword>
<keyword evidence="5" id="KW-1185">Reference proteome</keyword>
<dbReference type="OrthoDB" id="1517790at2759"/>
<evidence type="ECO:0000313" key="5">
    <source>
        <dbReference type="Proteomes" id="UP000186817"/>
    </source>
</evidence>
<comment type="caution">
    <text evidence="4">The sequence shown here is derived from an EMBL/GenBank/DDBJ whole genome shotgun (WGS) entry which is preliminary data.</text>
</comment>
<dbReference type="GO" id="GO:0036064">
    <property type="term" value="C:ciliary basal body"/>
    <property type="evidence" value="ECO:0007669"/>
    <property type="project" value="UniProtKB-ARBA"/>
</dbReference>
<dbReference type="InterPro" id="IPR032675">
    <property type="entry name" value="LRR_dom_sf"/>
</dbReference>
<feature type="region of interest" description="Disordered" evidence="3">
    <location>
        <begin position="176"/>
        <end position="363"/>
    </location>
</feature>
<feature type="compositionally biased region" description="Basic and acidic residues" evidence="3">
    <location>
        <begin position="205"/>
        <end position="216"/>
    </location>
</feature>
<dbReference type="Gene3D" id="3.80.10.10">
    <property type="entry name" value="Ribonuclease Inhibitor"/>
    <property type="match status" value="1"/>
</dbReference>
<sequence length="410" mass="45996">MPPDARRDGGGGRALTQEMVFMRTKCNRMDLIKNLNLWGNDLQDISVIQSMPNLEVLSLSVNQVNTLMDLQHCPKLSELYLRKNEIMDLSEILYLRHLRRMKVLWLADNPCADLPYYRQYILHHLPNLTKIDAEDVTEEERRDAQMIDFGGVETNPVDRAHAGGDFPYQEEVEALPDAGFRQNRSESEDSYERDLPAFSAQRPQEALRRPQEESPSRRPPLAMEPRRSVVHERALPPRESAISQPGLDDSEHNGMMPAAGQRRPAYRSAPARQTLPTEDLIEQRRLPPQRKNSPHDPGTAARIPPESPVPSGAGQERAGLQARRDSEIGSPFADPGRGARPPLEGQGRPANAWADGPPAALPHREEGARLANGASRTDNILCAVLALVKELDRQGLELVRRSVEQRMADF</sequence>
<accession>A0A1Q9EV89</accession>
<feature type="compositionally biased region" description="Basic and acidic residues" evidence="3">
    <location>
        <begin position="183"/>
        <end position="195"/>
    </location>
</feature>
<feature type="compositionally biased region" description="Basic and acidic residues" evidence="3">
    <location>
        <begin position="224"/>
        <end position="236"/>
    </location>
</feature>
<dbReference type="InterPro" id="IPR001611">
    <property type="entry name" value="Leu-rich_rpt"/>
</dbReference>
<evidence type="ECO:0000256" key="1">
    <source>
        <dbReference type="ARBA" id="ARBA00022614"/>
    </source>
</evidence>
<reference evidence="4 5" key="1">
    <citation type="submission" date="2016-02" db="EMBL/GenBank/DDBJ databases">
        <title>Genome analysis of coral dinoflagellate symbionts highlights evolutionary adaptations to a symbiotic lifestyle.</title>
        <authorList>
            <person name="Aranda M."/>
            <person name="Li Y."/>
            <person name="Liew Y.J."/>
            <person name="Baumgarten S."/>
            <person name="Simakov O."/>
            <person name="Wilson M."/>
            <person name="Piel J."/>
            <person name="Ashoor H."/>
            <person name="Bougouffa S."/>
            <person name="Bajic V.B."/>
            <person name="Ryu T."/>
            <person name="Ravasi T."/>
            <person name="Bayer T."/>
            <person name="Micklem G."/>
            <person name="Kim H."/>
            <person name="Bhak J."/>
            <person name="Lajeunesse T.C."/>
            <person name="Voolstra C.R."/>
        </authorList>
    </citation>
    <scope>NUCLEOTIDE SEQUENCE [LARGE SCALE GENOMIC DNA]</scope>
    <source>
        <strain evidence="4 5">CCMP2467</strain>
    </source>
</reference>
<organism evidence="4 5">
    <name type="scientific">Symbiodinium microadriaticum</name>
    <name type="common">Dinoflagellate</name>
    <name type="synonym">Zooxanthella microadriatica</name>
    <dbReference type="NCBI Taxonomy" id="2951"/>
    <lineage>
        <taxon>Eukaryota</taxon>
        <taxon>Sar</taxon>
        <taxon>Alveolata</taxon>
        <taxon>Dinophyceae</taxon>
        <taxon>Suessiales</taxon>
        <taxon>Symbiodiniaceae</taxon>
        <taxon>Symbiodinium</taxon>
    </lineage>
</organism>
<dbReference type="Proteomes" id="UP000186817">
    <property type="component" value="Unassembled WGS sequence"/>
</dbReference>
<dbReference type="EMBL" id="LSRX01000060">
    <property type="protein sequence ID" value="OLQ11348.1"/>
    <property type="molecule type" value="Genomic_DNA"/>
</dbReference>
<evidence type="ECO:0000256" key="3">
    <source>
        <dbReference type="SAM" id="MobiDB-lite"/>
    </source>
</evidence>
<evidence type="ECO:0000256" key="2">
    <source>
        <dbReference type="ARBA" id="ARBA00022737"/>
    </source>
</evidence>
<gene>
    <name evidence="4" type="ORF">AK812_SmicGene4786</name>
</gene>
<protein>
    <submittedName>
        <fullName evidence="4">Protein C21orf2</fullName>
    </submittedName>
</protein>
<name>A0A1Q9EV89_SYMMI</name>
<dbReference type="FunFam" id="3.80.10.10:FF:000094">
    <property type="entry name" value="protein C21orf2 isoform X1"/>
    <property type="match status" value="1"/>
</dbReference>